<evidence type="ECO:0000256" key="11">
    <source>
        <dbReference type="ARBA" id="ARBA00023235"/>
    </source>
</evidence>
<dbReference type="Pfam" id="PF00378">
    <property type="entry name" value="ECH_1"/>
    <property type="match status" value="1"/>
</dbReference>
<keyword evidence="6" id="KW-0442">Lipid degradation</keyword>
<evidence type="ECO:0000259" key="16">
    <source>
        <dbReference type="Pfam" id="PF00725"/>
    </source>
</evidence>
<keyword evidence="7" id="KW-0560">Oxidoreductase</keyword>
<evidence type="ECO:0000256" key="9">
    <source>
        <dbReference type="ARBA" id="ARBA00023098"/>
    </source>
</evidence>
<dbReference type="PANTHER" id="PTHR23309">
    <property type="entry name" value="3-HYDROXYACYL-COA DEHYROGENASE"/>
    <property type="match status" value="1"/>
</dbReference>
<dbReference type="InterPro" id="IPR018376">
    <property type="entry name" value="Enoyl-CoA_hyd/isom_CS"/>
</dbReference>
<comment type="subunit">
    <text evidence="4">Monomer.</text>
</comment>
<evidence type="ECO:0000256" key="8">
    <source>
        <dbReference type="ARBA" id="ARBA00023027"/>
    </source>
</evidence>
<evidence type="ECO:0000313" key="18">
    <source>
        <dbReference type="EMBL" id="MFD1783745.1"/>
    </source>
</evidence>
<dbReference type="Pfam" id="PF00725">
    <property type="entry name" value="3HCDH"/>
    <property type="match status" value="2"/>
</dbReference>
<dbReference type="InterPro" id="IPR001753">
    <property type="entry name" value="Enoyl-CoA_hydra/iso"/>
</dbReference>
<comment type="similarity">
    <text evidence="15">Belongs to the enoyl-CoA hydratase/isomerase family.</text>
</comment>
<feature type="domain" description="3-hydroxyacyl-CoA dehydrogenase C-terminal" evidence="16">
    <location>
        <begin position="602"/>
        <end position="687"/>
    </location>
</feature>
<dbReference type="PROSITE" id="PS00166">
    <property type="entry name" value="ENOYL_COA_HYDRATASE"/>
    <property type="match status" value="1"/>
</dbReference>
<keyword evidence="10" id="KW-0576">Peroxisome</keyword>
<evidence type="ECO:0000256" key="5">
    <source>
        <dbReference type="ARBA" id="ARBA00022832"/>
    </source>
</evidence>
<dbReference type="SUPFAM" id="SSF52096">
    <property type="entry name" value="ClpP/crotonase"/>
    <property type="match status" value="1"/>
</dbReference>
<dbReference type="Pfam" id="PF02737">
    <property type="entry name" value="3HCDH_N"/>
    <property type="match status" value="1"/>
</dbReference>
<comment type="caution">
    <text evidence="18">The sequence shown here is derived from an EMBL/GenBank/DDBJ whole genome shotgun (WGS) entry which is preliminary data.</text>
</comment>
<keyword evidence="5" id="KW-0276">Fatty acid metabolism</keyword>
<dbReference type="Gene3D" id="1.10.1040.50">
    <property type="match status" value="1"/>
</dbReference>
<comment type="pathway">
    <text evidence="2">Lipid metabolism; fatty acid beta-oxidation.</text>
</comment>
<evidence type="ECO:0000256" key="10">
    <source>
        <dbReference type="ARBA" id="ARBA00023140"/>
    </source>
</evidence>
<feature type="domain" description="3-hydroxyacyl-CoA dehydrogenase C-terminal" evidence="16">
    <location>
        <begin position="483"/>
        <end position="567"/>
    </location>
</feature>
<keyword evidence="12" id="KW-0456">Lyase</keyword>
<organism evidence="18 19">
    <name type="scientific">Phenylobacterium terrae</name>
    <dbReference type="NCBI Taxonomy" id="2665495"/>
    <lineage>
        <taxon>Bacteria</taxon>
        <taxon>Pseudomonadati</taxon>
        <taxon>Pseudomonadota</taxon>
        <taxon>Alphaproteobacteria</taxon>
        <taxon>Caulobacterales</taxon>
        <taxon>Caulobacteraceae</taxon>
        <taxon>Phenylobacterium</taxon>
    </lineage>
</organism>
<protein>
    <submittedName>
        <fullName evidence="18">3-hydroxyacyl-CoA dehydrogenase NAD-binding domain-containing protein</fullName>
    </submittedName>
</protein>
<evidence type="ECO:0000313" key="19">
    <source>
        <dbReference type="Proteomes" id="UP001597237"/>
    </source>
</evidence>
<comment type="catalytic activity">
    <reaction evidence="14">
        <text>a (3S)-3-hydroxyacyl-CoA + NAD(+) = a 3-oxoacyl-CoA + NADH + H(+)</text>
        <dbReference type="Rhea" id="RHEA:22432"/>
        <dbReference type="ChEBI" id="CHEBI:15378"/>
        <dbReference type="ChEBI" id="CHEBI:57318"/>
        <dbReference type="ChEBI" id="CHEBI:57540"/>
        <dbReference type="ChEBI" id="CHEBI:57945"/>
        <dbReference type="ChEBI" id="CHEBI:90726"/>
        <dbReference type="EC" id="1.1.1.35"/>
    </reaction>
</comment>
<evidence type="ECO:0000256" key="14">
    <source>
        <dbReference type="ARBA" id="ARBA00049556"/>
    </source>
</evidence>
<comment type="similarity">
    <text evidence="3">In the N-terminal section; belongs to the enoyl-CoA hydratase/isomerase family.</text>
</comment>
<evidence type="ECO:0000256" key="4">
    <source>
        <dbReference type="ARBA" id="ARBA00011245"/>
    </source>
</evidence>
<evidence type="ECO:0000256" key="1">
    <source>
        <dbReference type="ARBA" id="ARBA00004275"/>
    </source>
</evidence>
<dbReference type="Proteomes" id="UP001597237">
    <property type="component" value="Unassembled WGS sequence"/>
</dbReference>
<gene>
    <name evidence="18" type="ORF">ACFSC0_10100</name>
</gene>
<sequence length="699" mass="75611">MTAINPVTDLTVEGDVAIVTLNSPPVNALSQKVREGLHAAFQQACADGAAKAVVLICEGRTFIAGADITEFGGAMGGPSLQDVQDAIEGCSKPVVAAIHGTALGGGLEVALCCHYRVAVPSAKVGLPEVNIGLLPGAGGTQRLPRIVGVEKALQMVTSGEHVPAKAALEMGLVDELVDEGKLRDGAVAYAKKVIAENRPLRKVRDNDDKIQEAKGKPEIFENFRKANARKFRGFMAPENNIKAVEAAVNLPFDEGLKQERKLFNELMMGPQSAAQRYYFFAERQAQKIPDVGDDVATIPIKSVGIIGAGTMGGGIAMNFANAGIDVKIVEVKPEALERGLGVVRKNYERTASRGGITAQQVEERMGRIKGTLSMEDLADVDLVIEAVFERMDIKKDIFANLDRICKPGAILGTNTSGLNINEIASATKRPESVIGLHFFSPANVMKLLEIVRADHTSKEVIATSMKLAKQIGKIAVLVGVCPGFVGNRILGARQREAQKLVMEGAMPWDIDRVLYDFGFPMGPFAMSDLAGLDIGWVKERSKGESIRDVLCEMDRRGQKTGAGYYDYDENRNAKPSPVTEKIINDFIVKSGRNPRKISDEEILERCIYPMINEGAKILEEGKALRASDIDVVWVNGYGWPVYRGGPMFYGDQIGPDKVLAKMKEFEATMGDVFKPAALLEKMVAEGTTFAKLPANPRIL</sequence>
<dbReference type="SUPFAM" id="SSF48179">
    <property type="entry name" value="6-phosphogluconate dehydrogenase C-terminal domain-like"/>
    <property type="match status" value="2"/>
</dbReference>
<name>A0ABW4N3G4_9CAUL</name>
<comment type="subcellular location">
    <subcellularLocation>
        <location evidence="1">Peroxisome</location>
    </subcellularLocation>
</comment>
<dbReference type="CDD" id="cd06558">
    <property type="entry name" value="crotonase-like"/>
    <property type="match status" value="1"/>
</dbReference>
<keyword evidence="11" id="KW-0413">Isomerase</keyword>
<keyword evidence="9" id="KW-0443">Lipid metabolism</keyword>
<feature type="domain" description="3-hydroxyacyl-CoA dehydrogenase NAD binding" evidence="17">
    <location>
        <begin position="303"/>
        <end position="479"/>
    </location>
</feature>
<evidence type="ECO:0000259" key="17">
    <source>
        <dbReference type="Pfam" id="PF02737"/>
    </source>
</evidence>
<reference evidence="19" key="1">
    <citation type="journal article" date="2019" name="Int. J. Syst. Evol. Microbiol.">
        <title>The Global Catalogue of Microorganisms (GCM) 10K type strain sequencing project: providing services to taxonomists for standard genome sequencing and annotation.</title>
        <authorList>
            <consortium name="The Broad Institute Genomics Platform"/>
            <consortium name="The Broad Institute Genome Sequencing Center for Infectious Disease"/>
            <person name="Wu L."/>
            <person name="Ma J."/>
        </authorList>
    </citation>
    <scope>NUCLEOTIDE SEQUENCE [LARGE SCALE GENOMIC DNA]</scope>
    <source>
        <strain evidence="19">DFY28</strain>
    </source>
</reference>
<dbReference type="SUPFAM" id="SSF51735">
    <property type="entry name" value="NAD(P)-binding Rossmann-fold domains"/>
    <property type="match status" value="1"/>
</dbReference>
<keyword evidence="19" id="KW-1185">Reference proteome</keyword>
<dbReference type="InterPro" id="IPR036291">
    <property type="entry name" value="NAD(P)-bd_dom_sf"/>
</dbReference>
<dbReference type="InterPro" id="IPR008927">
    <property type="entry name" value="6-PGluconate_DH-like_C_sf"/>
</dbReference>
<dbReference type="PANTHER" id="PTHR23309:SF49">
    <property type="entry name" value="PEROXISOMAL BIFUNCTIONAL ENZYME"/>
    <property type="match status" value="1"/>
</dbReference>
<proteinExistence type="inferred from homology"/>
<evidence type="ECO:0000256" key="15">
    <source>
        <dbReference type="RuleBase" id="RU003707"/>
    </source>
</evidence>
<evidence type="ECO:0000256" key="7">
    <source>
        <dbReference type="ARBA" id="ARBA00023002"/>
    </source>
</evidence>
<dbReference type="InterPro" id="IPR029045">
    <property type="entry name" value="ClpP/crotonase-like_dom_sf"/>
</dbReference>
<dbReference type="InterPro" id="IPR006176">
    <property type="entry name" value="3-OHacyl-CoA_DH_NAD-bd"/>
</dbReference>
<evidence type="ECO:0000256" key="12">
    <source>
        <dbReference type="ARBA" id="ARBA00023239"/>
    </source>
</evidence>
<dbReference type="InterPro" id="IPR006108">
    <property type="entry name" value="3HC_DH_C"/>
</dbReference>
<evidence type="ECO:0000256" key="2">
    <source>
        <dbReference type="ARBA" id="ARBA00005005"/>
    </source>
</evidence>
<dbReference type="Gene3D" id="3.40.50.720">
    <property type="entry name" value="NAD(P)-binding Rossmann-like Domain"/>
    <property type="match status" value="1"/>
</dbReference>
<keyword evidence="13" id="KW-0511">Multifunctional enzyme</keyword>
<evidence type="ECO:0000256" key="13">
    <source>
        <dbReference type="ARBA" id="ARBA00023268"/>
    </source>
</evidence>
<evidence type="ECO:0000256" key="3">
    <source>
        <dbReference type="ARBA" id="ARBA00008750"/>
    </source>
</evidence>
<dbReference type="RefSeq" id="WP_377283064.1">
    <property type="nucleotide sequence ID" value="NZ_JBHRSI010000008.1"/>
</dbReference>
<dbReference type="EMBL" id="JBHUEY010000001">
    <property type="protein sequence ID" value="MFD1783745.1"/>
    <property type="molecule type" value="Genomic_DNA"/>
</dbReference>
<keyword evidence="8" id="KW-0520">NAD</keyword>
<evidence type="ECO:0000256" key="6">
    <source>
        <dbReference type="ARBA" id="ARBA00022963"/>
    </source>
</evidence>
<dbReference type="Gene3D" id="3.90.226.10">
    <property type="entry name" value="2-enoyl-CoA Hydratase, Chain A, domain 1"/>
    <property type="match status" value="1"/>
</dbReference>
<accession>A0ABW4N3G4</accession>